<keyword evidence="3" id="KW-0133">Cell shape</keyword>
<dbReference type="RefSeq" id="WP_093193368.1">
    <property type="nucleotide sequence ID" value="NZ_FNEV01000004.1"/>
</dbReference>
<name>A0A1G8SZQ8_9BACI</name>
<keyword evidence="4 6" id="KW-1133">Transmembrane helix</keyword>
<feature type="transmembrane region" description="Helical" evidence="6">
    <location>
        <begin position="142"/>
        <end position="159"/>
    </location>
</feature>
<comment type="subcellular location">
    <subcellularLocation>
        <location evidence="1">Membrane</location>
        <topology evidence="1">Multi-pass membrane protein</topology>
    </subcellularLocation>
</comment>
<feature type="transmembrane region" description="Helical" evidence="6">
    <location>
        <begin position="285"/>
        <end position="306"/>
    </location>
</feature>
<accession>A0A1G8SZQ8</accession>
<dbReference type="GO" id="GO:0051301">
    <property type="term" value="P:cell division"/>
    <property type="evidence" value="ECO:0007669"/>
    <property type="project" value="InterPro"/>
</dbReference>
<evidence type="ECO:0000313" key="7">
    <source>
        <dbReference type="EMBL" id="SDJ34762.1"/>
    </source>
</evidence>
<feature type="transmembrane region" description="Helical" evidence="6">
    <location>
        <begin position="188"/>
        <end position="208"/>
    </location>
</feature>
<sequence length="384" mass="43250">MRWEERFDWQLFFAILAFIAVSCIALYSAQQSEQYNDPFVFRQLVFYGLGFFVIAVMMYFDPDLYQKASIYLYIFGIVLLIALILAPPSIAPVIKGQKSWFAFPGLSVQPSEFMKIFTIMMLANVISKHNENFRGPALKSDFLLLGKIVGITGVPLLLIMQQPDLGTSLVFVAIMVGMILISGVRWRVIIPIYTGIATLGTSIIILALQAPQVLEKYLGVKEYHFGRIYSWLQPLKYEDSSGYQLVKAMRAIGSGQLFGKGMGEREVYMPESQTDFIFSIIGEEYGFIGTCVVLLLFFLLIYRLTVIAQRANTHFSSYVLVGIIVMITFHVFQNIGMSIQLLPITGIPLPFVSYGGSSLLATLMAMGFAFAVTFHHRTYMFSEK</sequence>
<evidence type="ECO:0000256" key="6">
    <source>
        <dbReference type="SAM" id="Phobius"/>
    </source>
</evidence>
<evidence type="ECO:0000313" key="8">
    <source>
        <dbReference type="Proteomes" id="UP000199225"/>
    </source>
</evidence>
<evidence type="ECO:0000256" key="2">
    <source>
        <dbReference type="ARBA" id="ARBA00022692"/>
    </source>
</evidence>
<feature type="transmembrane region" description="Helical" evidence="6">
    <location>
        <begin position="165"/>
        <end position="181"/>
    </location>
</feature>
<dbReference type="GO" id="GO:0015648">
    <property type="term" value="F:lipid-linked peptidoglycan transporter activity"/>
    <property type="evidence" value="ECO:0007669"/>
    <property type="project" value="TreeGrafter"/>
</dbReference>
<organism evidence="7 8">
    <name type="scientific">Salimicrobium halophilum</name>
    <dbReference type="NCBI Taxonomy" id="86666"/>
    <lineage>
        <taxon>Bacteria</taxon>
        <taxon>Bacillati</taxon>
        <taxon>Bacillota</taxon>
        <taxon>Bacilli</taxon>
        <taxon>Bacillales</taxon>
        <taxon>Bacillaceae</taxon>
        <taxon>Salimicrobium</taxon>
    </lineage>
</organism>
<protein>
    <submittedName>
        <fullName evidence="7">Rod shape determining protein RodA</fullName>
    </submittedName>
</protein>
<dbReference type="Proteomes" id="UP000199225">
    <property type="component" value="Unassembled WGS sequence"/>
</dbReference>
<dbReference type="InterPro" id="IPR001182">
    <property type="entry name" value="FtsW/RodA"/>
</dbReference>
<dbReference type="PROSITE" id="PS51257">
    <property type="entry name" value="PROKAR_LIPOPROTEIN"/>
    <property type="match status" value="1"/>
</dbReference>
<dbReference type="GO" id="GO:0008360">
    <property type="term" value="P:regulation of cell shape"/>
    <property type="evidence" value="ECO:0007669"/>
    <property type="project" value="UniProtKB-KW"/>
</dbReference>
<feature type="transmembrane region" description="Helical" evidence="6">
    <location>
        <begin position="39"/>
        <end position="60"/>
    </location>
</feature>
<dbReference type="PANTHER" id="PTHR30474:SF1">
    <property type="entry name" value="PEPTIDOGLYCAN GLYCOSYLTRANSFERASE MRDB"/>
    <property type="match status" value="1"/>
</dbReference>
<dbReference type="AlphaFoldDB" id="A0A1G8SZQ8"/>
<gene>
    <name evidence="7" type="ORF">SAMN04490247_1621</name>
</gene>
<dbReference type="GO" id="GO:0032153">
    <property type="term" value="C:cell division site"/>
    <property type="evidence" value="ECO:0007669"/>
    <property type="project" value="TreeGrafter"/>
</dbReference>
<keyword evidence="5 6" id="KW-0472">Membrane</keyword>
<feature type="transmembrane region" description="Helical" evidence="6">
    <location>
        <begin position="7"/>
        <end position="27"/>
    </location>
</feature>
<proteinExistence type="predicted"/>
<evidence type="ECO:0000256" key="5">
    <source>
        <dbReference type="ARBA" id="ARBA00023136"/>
    </source>
</evidence>
<feature type="transmembrane region" description="Helical" evidence="6">
    <location>
        <begin position="351"/>
        <end position="374"/>
    </location>
</feature>
<evidence type="ECO:0000256" key="1">
    <source>
        <dbReference type="ARBA" id="ARBA00004141"/>
    </source>
</evidence>
<dbReference type="PANTHER" id="PTHR30474">
    <property type="entry name" value="CELL CYCLE PROTEIN"/>
    <property type="match status" value="1"/>
</dbReference>
<evidence type="ECO:0000256" key="3">
    <source>
        <dbReference type="ARBA" id="ARBA00022960"/>
    </source>
</evidence>
<dbReference type="STRING" id="86666.SAMN04490247_1621"/>
<dbReference type="OrthoDB" id="9768187at2"/>
<dbReference type="GO" id="GO:0005886">
    <property type="term" value="C:plasma membrane"/>
    <property type="evidence" value="ECO:0007669"/>
    <property type="project" value="TreeGrafter"/>
</dbReference>
<keyword evidence="2 6" id="KW-0812">Transmembrane</keyword>
<dbReference type="Pfam" id="PF01098">
    <property type="entry name" value="FTSW_RODA_SPOVE"/>
    <property type="match status" value="1"/>
</dbReference>
<reference evidence="8" key="1">
    <citation type="submission" date="2016-10" db="EMBL/GenBank/DDBJ databases">
        <authorList>
            <person name="Varghese N."/>
            <person name="Submissions S."/>
        </authorList>
    </citation>
    <scope>NUCLEOTIDE SEQUENCE [LARGE SCALE GENOMIC DNA]</scope>
    <source>
        <strain evidence="8">DSM 4771</strain>
    </source>
</reference>
<feature type="transmembrane region" description="Helical" evidence="6">
    <location>
        <begin position="72"/>
        <end position="93"/>
    </location>
</feature>
<evidence type="ECO:0000256" key="4">
    <source>
        <dbReference type="ARBA" id="ARBA00022989"/>
    </source>
</evidence>
<dbReference type="EMBL" id="FNEV01000004">
    <property type="protein sequence ID" value="SDJ34762.1"/>
    <property type="molecule type" value="Genomic_DNA"/>
</dbReference>
<feature type="transmembrane region" description="Helical" evidence="6">
    <location>
        <begin position="318"/>
        <end position="339"/>
    </location>
</feature>
<keyword evidence="8" id="KW-1185">Reference proteome</keyword>